<evidence type="ECO:0000313" key="2">
    <source>
        <dbReference type="Proteomes" id="UP000001623"/>
    </source>
</evidence>
<sequence>MIRRGTDTNVAGRGFFGDHSLTWDVNARALARKLSVCIGA</sequence>
<dbReference type="HOGENOM" id="CLU_3292249_0_0_5"/>
<gene>
    <name evidence="1" type="ordered locus">Mesop_4401</name>
</gene>
<reference evidence="1 2" key="1">
    <citation type="submission" date="2010-10" db="EMBL/GenBank/DDBJ databases">
        <title>Complete sequence of Mesorhizobium opportunistum WSM2075.</title>
        <authorList>
            <consortium name="US DOE Joint Genome Institute"/>
            <person name="Lucas S."/>
            <person name="Copeland A."/>
            <person name="Lapidus A."/>
            <person name="Cheng J.-F."/>
            <person name="Bruce D."/>
            <person name="Goodwin L."/>
            <person name="Pitluck S."/>
            <person name="Chertkov O."/>
            <person name="Misra M."/>
            <person name="Detter J.C."/>
            <person name="Han C."/>
            <person name="Tapia R."/>
            <person name="Land M."/>
            <person name="Hauser L."/>
            <person name="Kyrpides N."/>
            <person name="Ovchinnikova G."/>
            <person name="Mavrommatis K.M."/>
            <person name="Tiwari R.P."/>
            <person name="Howieson J.G."/>
            <person name="O'Hara G.W."/>
            <person name="Nandasena K.G."/>
            <person name="Woyke T."/>
        </authorList>
    </citation>
    <scope>NUCLEOTIDE SEQUENCE [LARGE SCALE GENOMIC DNA]</scope>
    <source>
        <strain evidence="2">LMG 24607 / HAMBI 3007 / WSM2075</strain>
    </source>
</reference>
<organism evidence="1 2">
    <name type="scientific">Mesorhizobium opportunistum (strain LMG 24607 / HAMBI 3007 / WSM2075)</name>
    <dbReference type="NCBI Taxonomy" id="536019"/>
    <lineage>
        <taxon>Bacteria</taxon>
        <taxon>Pseudomonadati</taxon>
        <taxon>Pseudomonadota</taxon>
        <taxon>Alphaproteobacteria</taxon>
        <taxon>Hyphomicrobiales</taxon>
        <taxon>Phyllobacteriaceae</taxon>
        <taxon>Mesorhizobium</taxon>
    </lineage>
</organism>
<evidence type="ECO:0000313" key="1">
    <source>
        <dbReference type="EMBL" id="AEH88825.1"/>
    </source>
</evidence>
<dbReference type="Proteomes" id="UP000001623">
    <property type="component" value="Chromosome"/>
</dbReference>
<accession>F7YAR5</accession>
<dbReference type="EMBL" id="CP002279">
    <property type="protein sequence ID" value="AEH88825.1"/>
    <property type="molecule type" value="Genomic_DNA"/>
</dbReference>
<dbReference type="KEGG" id="mop:Mesop_4401"/>
<dbReference type="AlphaFoldDB" id="F7YAR5"/>
<name>F7YAR5_MESOW</name>
<protein>
    <submittedName>
        <fullName evidence="1">Uncharacterized protein</fullName>
    </submittedName>
</protein>
<proteinExistence type="predicted"/>